<dbReference type="PANTHER" id="PTHR30258">
    <property type="entry name" value="TYPE II SECRETION SYSTEM PROTEIN GSPE-RELATED"/>
    <property type="match status" value="1"/>
</dbReference>
<evidence type="ECO:0000313" key="6">
    <source>
        <dbReference type="Proteomes" id="UP000178380"/>
    </source>
</evidence>
<dbReference type="Pfam" id="PF00437">
    <property type="entry name" value="T2SSE"/>
    <property type="match status" value="1"/>
</dbReference>
<comment type="caution">
    <text evidence="5">The sequence shown here is derived from an EMBL/GenBank/DDBJ whole genome shotgun (WGS) entry which is preliminary data.</text>
</comment>
<sequence>MEEIKKSLGSVIITKEIATDIKKSVKNTADFGKKIKEYITQNTTNFLDVILFGAILIGASDIHIEPQEDKVRIRIRLDGVLQDITFFSQETYHNLLSRIKLLSKIKLNITEKPQDGRFTVVVENALIEMRTSSLPSEYGESIVIRILNPKNLIELSALGLRKDLYRILEKEIKRPNGMIVVSGPTGSGKTTTLYAFLLQIQNSEIKIITIEDPIEYHLTGISQTQVAPEKGYNFSEGLMSIVRQDPDIILVGEIRDLETAKIALQASLTGHLVLSTIHTNNAAGTIPRLIDLGADLSSVASALKMVVGQRLVRKICKECSILVKPSKEELVEIKTGLKNIPENILEEIGISKNLNQIKIPKIKEGGCKICNFTGYKGRKGIFEVFLIDAQMEKFILTSPSVASIKELLIKKGMVTIYQSGLIEIVLGETTLKEVKKVVEADE</sequence>
<dbReference type="EMBL" id="MHOR01000007">
    <property type="protein sequence ID" value="OGZ67523.1"/>
    <property type="molecule type" value="Genomic_DNA"/>
</dbReference>
<evidence type="ECO:0000256" key="2">
    <source>
        <dbReference type="ARBA" id="ARBA00022741"/>
    </source>
</evidence>
<dbReference type="PANTHER" id="PTHR30258:SF3">
    <property type="entry name" value="SLL1921 PROTEIN"/>
    <property type="match status" value="1"/>
</dbReference>
<dbReference type="Proteomes" id="UP000178380">
    <property type="component" value="Unassembled WGS sequence"/>
</dbReference>
<comment type="similarity">
    <text evidence="1">Belongs to the GSP E family.</text>
</comment>
<dbReference type="InterPro" id="IPR003593">
    <property type="entry name" value="AAA+_ATPase"/>
</dbReference>
<dbReference type="Gene3D" id="3.40.50.300">
    <property type="entry name" value="P-loop containing nucleotide triphosphate hydrolases"/>
    <property type="match status" value="1"/>
</dbReference>
<keyword evidence="2" id="KW-0547">Nucleotide-binding</keyword>
<evidence type="ECO:0000256" key="1">
    <source>
        <dbReference type="ARBA" id="ARBA00006611"/>
    </source>
</evidence>
<dbReference type="AlphaFoldDB" id="A0A1G2HYG3"/>
<dbReference type="GO" id="GO:0005524">
    <property type="term" value="F:ATP binding"/>
    <property type="evidence" value="ECO:0007669"/>
    <property type="project" value="UniProtKB-KW"/>
</dbReference>
<dbReference type="InterPro" id="IPR027417">
    <property type="entry name" value="P-loop_NTPase"/>
</dbReference>
<keyword evidence="3" id="KW-0067">ATP-binding</keyword>
<feature type="domain" description="Bacterial type II secretion system protein E" evidence="4">
    <location>
        <begin position="242"/>
        <end position="256"/>
    </location>
</feature>
<reference evidence="5 6" key="1">
    <citation type="journal article" date="2016" name="Nat. Commun.">
        <title>Thousands of microbial genomes shed light on interconnected biogeochemical processes in an aquifer system.</title>
        <authorList>
            <person name="Anantharaman K."/>
            <person name="Brown C.T."/>
            <person name="Hug L.A."/>
            <person name="Sharon I."/>
            <person name="Castelle C.J."/>
            <person name="Probst A.J."/>
            <person name="Thomas B.C."/>
            <person name="Singh A."/>
            <person name="Wilkins M.J."/>
            <person name="Karaoz U."/>
            <person name="Brodie E.L."/>
            <person name="Williams K.H."/>
            <person name="Hubbard S.S."/>
            <person name="Banfield J.F."/>
        </authorList>
    </citation>
    <scope>NUCLEOTIDE SEQUENCE [LARGE SCALE GENOMIC DNA]</scope>
</reference>
<evidence type="ECO:0000313" key="5">
    <source>
        <dbReference type="EMBL" id="OGZ67523.1"/>
    </source>
</evidence>
<evidence type="ECO:0000259" key="4">
    <source>
        <dbReference type="PROSITE" id="PS00662"/>
    </source>
</evidence>
<name>A0A1G2HYG3_9BACT</name>
<dbReference type="Gene3D" id="3.30.450.90">
    <property type="match status" value="1"/>
</dbReference>
<dbReference type="STRING" id="1802205.A3C58_02105"/>
<gene>
    <name evidence="5" type="ORF">A3C58_02105</name>
</gene>
<dbReference type="CDD" id="cd01129">
    <property type="entry name" value="PulE-GspE-like"/>
    <property type="match status" value="1"/>
</dbReference>
<evidence type="ECO:0000256" key="3">
    <source>
        <dbReference type="ARBA" id="ARBA00022840"/>
    </source>
</evidence>
<proteinExistence type="inferred from homology"/>
<dbReference type="PROSITE" id="PS00662">
    <property type="entry name" value="T2SP_E"/>
    <property type="match status" value="1"/>
</dbReference>
<accession>A0A1G2HYG3</accession>
<dbReference type="GO" id="GO:0005886">
    <property type="term" value="C:plasma membrane"/>
    <property type="evidence" value="ECO:0007669"/>
    <property type="project" value="TreeGrafter"/>
</dbReference>
<dbReference type="SUPFAM" id="SSF52540">
    <property type="entry name" value="P-loop containing nucleoside triphosphate hydrolases"/>
    <property type="match status" value="1"/>
</dbReference>
<protein>
    <recommendedName>
        <fullName evidence="4">Bacterial type II secretion system protein E domain-containing protein</fullName>
    </recommendedName>
</protein>
<dbReference type="InterPro" id="IPR001482">
    <property type="entry name" value="T2SS/T4SS_dom"/>
</dbReference>
<dbReference type="SMART" id="SM00382">
    <property type="entry name" value="AAA"/>
    <property type="match status" value="1"/>
</dbReference>
<organism evidence="5 6">
    <name type="scientific">Candidatus Staskawiczbacteria bacterium RIFCSPHIGHO2_02_FULL_34_10</name>
    <dbReference type="NCBI Taxonomy" id="1802205"/>
    <lineage>
        <taxon>Bacteria</taxon>
        <taxon>Candidatus Staskawicziibacteriota</taxon>
    </lineage>
</organism>
<dbReference type="GO" id="GO:0016887">
    <property type="term" value="F:ATP hydrolysis activity"/>
    <property type="evidence" value="ECO:0007669"/>
    <property type="project" value="TreeGrafter"/>
</dbReference>